<dbReference type="GO" id="GO:0016757">
    <property type="term" value="F:glycosyltransferase activity"/>
    <property type="evidence" value="ECO:0007669"/>
    <property type="project" value="UniProtKB-KW"/>
</dbReference>
<evidence type="ECO:0000256" key="2">
    <source>
        <dbReference type="ARBA" id="ARBA00022676"/>
    </source>
</evidence>
<feature type="transmembrane region" description="Helical" evidence="7">
    <location>
        <begin position="82"/>
        <end position="101"/>
    </location>
</feature>
<keyword evidence="4 7" id="KW-0812">Transmembrane</keyword>
<dbReference type="Gene3D" id="3.90.550.10">
    <property type="entry name" value="Spore Coat Polysaccharide Biosynthesis Protein SpsA, Chain A"/>
    <property type="match status" value="1"/>
</dbReference>
<name>A0A8H9HB47_9ACTO</name>
<evidence type="ECO:0000256" key="5">
    <source>
        <dbReference type="ARBA" id="ARBA00022989"/>
    </source>
</evidence>
<dbReference type="RefSeq" id="WP_229657913.1">
    <property type="nucleotide sequence ID" value="NZ_BMNJ01000003.1"/>
</dbReference>
<keyword evidence="2 9" id="KW-0328">Glycosyltransferase</keyword>
<dbReference type="SUPFAM" id="SSF53448">
    <property type="entry name" value="Nucleotide-diphospho-sugar transferases"/>
    <property type="match status" value="1"/>
</dbReference>
<dbReference type="PANTHER" id="PTHR43867">
    <property type="entry name" value="CELLULOSE SYNTHASE CATALYTIC SUBUNIT A [UDP-FORMING]"/>
    <property type="match status" value="1"/>
</dbReference>
<reference evidence="9" key="1">
    <citation type="journal article" date="2014" name="Int. J. Syst. Evol. Microbiol.">
        <title>Complete genome sequence of Corynebacterium casei LMG S-19264T (=DSM 44701T), isolated from a smear-ripened cheese.</title>
        <authorList>
            <consortium name="US DOE Joint Genome Institute (JGI-PGF)"/>
            <person name="Walter F."/>
            <person name="Albersmeier A."/>
            <person name="Kalinowski J."/>
            <person name="Ruckert C."/>
        </authorList>
    </citation>
    <scope>NUCLEOTIDE SEQUENCE</scope>
    <source>
        <strain evidence="9">CGMCC 4.7372</strain>
    </source>
</reference>
<evidence type="ECO:0000313" key="10">
    <source>
        <dbReference type="Proteomes" id="UP000614239"/>
    </source>
</evidence>
<keyword evidence="10" id="KW-1185">Reference proteome</keyword>
<dbReference type="InterPro" id="IPR029044">
    <property type="entry name" value="Nucleotide-diphossugar_trans"/>
</dbReference>
<evidence type="ECO:0000256" key="4">
    <source>
        <dbReference type="ARBA" id="ARBA00022692"/>
    </source>
</evidence>
<comment type="caution">
    <text evidence="9">The sequence shown here is derived from an EMBL/GenBank/DDBJ whole genome shotgun (WGS) entry which is preliminary data.</text>
</comment>
<evidence type="ECO:0000256" key="6">
    <source>
        <dbReference type="ARBA" id="ARBA00023136"/>
    </source>
</evidence>
<feature type="transmembrane region" description="Helical" evidence="7">
    <location>
        <begin position="56"/>
        <end position="76"/>
    </location>
</feature>
<sequence length="509" mass="56027">MVRLSDIRVLPGRQHHLFDLPDPAELVDQDERALELACYGLSEAAPEYSARGVLVVWQRVVLIAVVALLIVGLVLVPRCTGITVVAIVTAVYAIALVYRVALFQLGAKGGHVVTVSDEEARAVPHAELPRYTVLVPVFHEPLLGELVRRLERLDYPRHLLDIRLLLEADDEETNAAASGLALGRHITIVRVPAHEPRTKPKACNYGFLTAEGGMCTIYDAEDSPDSLQLLRAVVAMRRLGPRYACVQARLGFYNADQNLLTRFFALDYGSWFGNLLPGLVALGAPIPLGGTSNHFRSDVLRRVGAWDPWNVTEDADLGLRLARAGYQVGVLDSDTGEEANPDAINWVRQRSRWYKGYLQSFLVHLRRPRLVSRQLGARGIAGLVIFIAGTPLLSALNGFFWALTVAWFTSHDPAVAALFPPAVYYLGMVSLILGNFAVLYMGLFTARQMERPGLLIPALLMPLYWILMWLAAVKAVLQLITAPSYWEKTAHGLHKAEGPRTEQAAGVAA</sequence>
<dbReference type="EMBL" id="BMNJ01000003">
    <property type="protein sequence ID" value="GGO97655.1"/>
    <property type="molecule type" value="Genomic_DNA"/>
</dbReference>
<organism evidence="9 10">
    <name type="scientific">Actinomyces gaoshouyii</name>
    <dbReference type="NCBI Taxonomy" id="1960083"/>
    <lineage>
        <taxon>Bacteria</taxon>
        <taxon>Bacillati</taxon>
        <taxon>Actinomycetota</taxon>
        <taxon>Actinomycetes</taxon>
        <taxon>Actinomycetales</taxon>
        <taxon>Actinomycetaceae</taxon>
        <taxon>Actinomyces</taxon>
    </lineage>
</organism>
<keyword evidence="3 9" id="KW-0808">Transferase</keyword>
<feature type="domain" description="Glycosyltransferase 2-like" evidence="8">
    <location>
        <begin position="217"/>
        <end position="419"/>
    </location>
</feature>
<reference evidence="9" key="2">
    <citation type="submission" date="2020-09" db="EMBL/GenBank/DDBJ databases">
        <authorList>
            <person name="Sun Q."/>
            <person name="Zhou Y."/>
        </authorList>
    </citation>
    <scope>NUCLEOTIDE SEQUENCE</scope>
    <source>
        <strain evidence="9">CGMCC 4.7372</strain>
    </source>
</reference>
<feature type="transmembrane region" description="Helical" evidence="7">
    <location>
        <begin position="375"/>
        <end position="402"/>
    </location>
</feature>
<evidence type="ECO:0000256" key="3">
    <source>
        <dbReference type="ARBA" id="ARBA00022679"/>
    </source>
</evidence>
<gene>
    <name evidence="9" type="ORF">GCM10011612_10710</name>
</gene>
<dbReference type="GO" id="GO:0016020">
    <property type="term" value="C:membrane"/>
    <property type="evidence" value="ECO:0007669"/>
    <property type="project" value="UniProtKB-SubCell"/>
</dbReference>
<evidence type="ECO:0000256" key="1">
    <source>
        <dbReference type="ARBA" id="ARBA00004141"/>
    </source>
</evidence>
<comment type="subcellular location">
    <subcellularLocation>
        <location evidence="1">Membrane</location>
        <topology evidence="1">Multi-pass membrane protein</topology>
    </subcellularLocation>
</comment>
<evidence type="ECO:0000256" key="7">
    <source>
        <dbReference type="SAM" id="Phobius"/>
    </source>
</evidence>
<dbReference type="AlphaFoldDB" id="A0A8H9HB47"/>
<dbReference type="InterPro" id="IPR001173">
    <property type="entry name" value="Glyco_trans_2-like"/>
</dbReference>
<evidence type="ECO:0000259" key="8">
    <source>
        <dbReference type="Pfam" id="PF13632"/>
    </source>
</evidence>
<protein>
    <submittedName>
        <fullName evidence="9">N-acetylglucosaminyltransferase</fullName>
    </submittedName>
</protein>
<dbReference type="Pfam" id="PF13632">
    <property type="entry name" value="Glyco_trans_2_3"/>
    <property type="match status" value="1"/>
</dbReference>
<feature type="transmembrane region" description="Helical" evidence="7">
    <location>
        <begin position="422"/>
        <end position="442"/>
    </location>
</feature>
<keyword evidence="5 7" id="KW-1133">Transmembrane helix</keyword>
<keyword evidence="6 7" id="KW-0472">Membrane</keyword>
<feature type="transmembrane region" description="Helical" evidence="7">
    <location>
        <begin position="454"/>
        <end position="477"/>
    </location>
</feature>
<dbReference type="PANTHER" id="PTHR43867:SF2">
    <property type="entry name" value="CELLULOSE SYNTHASE CATALYTIC SUBUNIT A [UDP-FORMING]"/>
    <property type="match status" value="1"/>
</dbReference>
<proteinExistence type="predicted"/>
<dbReference type="InterPro" id="IPR050321">
    <property type="entry name" value="Glycosyltr_2/OpgH_subfam"/>
</dbReference>
<accession>A0A8H9HB47</accession>
<evidence type="ECO:0000313" key="9">
    <source>
        <dbReference type="EMBL" id="GGO97655.1"/>
    </source>
</evidence>
<dbReference type="Proteomes" id="UP000614239">
    <property type="component" value="Unassembled WGS sequence"/>
</dbReference>